<evidence type="ECO:0000256" key="1">
    <source>
        <dbReference type="SAM" id="MobiDB-lite"/>
    </source>
</evidence>
<feature type="region of interest" description="Disordered" evidence="1">
    <location>
        <begin position="159"/>
        <end position="307"/>
    </location>
</feature>
<feature type="compositionally biased region" description="Polar residues" evidence="1">
    <location>
        <begin position="174"/>
        <end position="190"/>
    </location>
</feature>
<feature type="compositionally biased region" description="Acidic residues" evidence="1">
    <location>
        <begin position="479"/>
        <end position="489"/>
    </location>
</feature>
<protein>
    <submittedName>
        <fullName evidence="2">Uncharacterized protein</fullName>
    </submittedName>
</protein>
<keyword evidence="3" id="KW-1185">Reference proteome</keyword>
<evidence type="ECO:0000313" key="3">
    <source>
        <dbReference type="Proteomes" id="UP000183809"/>
    </source>
</evidence>
<gene>
    <name evidence="2" type="ORF">BKCO1_6400034</name>
</gene>
<feature type="compositionally biased region" description="Low complexity" evidence="1">
    <location>
        <begin position="221"/>
        <end position="245"/>
    </location>
</feature>
<feature type="region of interest" description="Disordered" evidence="1">
    <location>
        <begin position="49"/>
        <end position="146"/>
    </location>
</feature>
<feature type="compositionally biased region" description="Low complexity" evidence="1">
    <location>
        <begin position="262"/>
        <end position="281"/>
    </location>
</feature>
<organism evidence="2 3">
    <name type="scientific">Diplodia corticola</name>
    <dbReference type="NCBI Taxonomy" id="236234"/>
    <lineage>
        <taxon>Eukaryota</taxon>
        <taxon>Fungi</taxon>
        <taxon>Dikarya</taxon>
        <taxon>Ascomycota</taxon>
        <taxon>Pezizomycotina</taxon>
        <taxon>Dothideomycetes</taxon>
        <taxon>Dothideomycetes incertae sedis</taxon>
        <taxon>Botryosphaeriales</taxon>
        <taxon>Botryosphaeriaceae</taxon>
        <taxon>Diplodia</taxon>
    </lineage>
</organism>
<dbReference type="GeneID" id="31018448"/>
<dbReference type="Proteomes" id="UP000183809">
    <property type="component" value="Unassembled WGS sequence"/>
</dbReference>
<reference evidence="2 3" key="1">
    <citation type="submission" date="2016-10" db="EMBL/GenBank/DDBJ databases">
        <title>Proteomics and genomics reveal pathogen-plant mechanisms compatible with a hemibiotrophic lifestyle of Diplodia corticola.</title>
        <authorList>
            <person name="Fernandes I."/>
            <person name="De Jonge R."/>
            <person name="Van De Peer Y."/>
            <person name="Devreese B."/>
            <person name="Alves A."/>
            <person name="Esteves A.C."/>
        </authorList>
    </citation>
    <scope>NUCLEOTIDE SEQUENCE [LARGE SCALE GENOMIC DNA]</scope>
    <source>
        <strain evidence="2 3">CBS 112549</strain>
    </source>
</reference>
<dbReference type="OrthoDB" id="10653729at2759"/>
<feature type="region of interest" description="Disordered" evidence="1">
    <location>
        <begin position="459"/>
        <end position="495"/>
    </location>
</feature>
<accession>A0A1J9RQP0</accession>
<name>A0A1J9RQP0_9PEZI</name>
<comment type="caution">
    <text evidence="2">The sequence shown here is derived from an EMBL/GenBank/DDBJ whole genome shotgun (WGS) entry which is preliminary data.</text>
</comment>
<dbReference type="RefSeq" id="XP_020126480.1">
    <property type="nucleotide sequence ID" value="XM_020278187.1"/>
</dbReference>
<proteinExistence type="predicted"/>
<dbReference type="AlphaFoldDB" id="A0A1J9RQP0"/>
<evidence type="ECO:0000313" key="2">
    <source>
        <dbReference type="EMBL" id="OJD30220.1"/>
    </source>
</evidence>
<feature type="compositionally biased region" description="Low complexity" evidence="1">
    <location>
        <begin position="160"/>
        <end position="173"/>
    </location>
</feature>
<dbReference type="EMBL" id="MNUE01000064">
    <property type="protein sequence ID" value="OJD30220.1"/>
    <property type="molecule type" value="Genomic_DNA"/>
</dbReference>
<feature type="compositionally biased region" description="Polar residues" evidence="1">
    <location>
        <begin position="127"/>
        <end position="138"/>
    </location>
</feature>
<sequence>MASWRSSSVEDVDMAYPDNPFFTEEAARTLGLLAGQSTELELDKLDTYLPTWEGATQEPDVTRAPTPTTAAPNPDPRSPVDLVEARHVSPEPSSLSGSRRRRSSSTLSNIVVAIPSPTLIAAKPVNDTMSASSTSAAQRTPEEQDRYYAWLRENSLHRFSTSSRASSKPAAASPQLTSQLATQSLPSSNAPAPEQSHHPFLHPTSAKQSAALLTSEPGAVSSASKSSPSQTSSSDTDSSTASSPQHKQRDPPPRPQHRNKKTGSSDMSTDDSTAPATTSPPEQTKPKVTRHPVSYSGGPPTKEDRRAMNSLRCNKIPLTALLRRYATLVVHFPTTTALHTLTLYGRWDDERDDEVLAADALAVDISPQLTTFGVLEAEVEMVRRKRAGVNGALDREKLVKEALAGGWVEVRAKDRREGVDVGFGRMGEELVLRRQTEDGKGEVRIDVFREVEEEVGLEVGGRGGRVDGSEGGDVVMGDAGDDEEYEDSSSEGSSG</sequence>